<evidence type="ECO:0000256" key="3">
    <source>
        <dbReference type="ARBA" id="ARBA00022452"/>
    </source>
</evidence>
<accession>A0A178IJ83</accession>
<evidence type="ECO:0000256" key="8">
    <source>
        <dbReference type="ARBA" id="ARBA00023065"/>
    </source>
</evidence>
<keyword evidence="5 11" id="KW-0812">Transmembrane</keyword>
<dbReference type="Gene3D" id="2.40.170.20">
    <property type="entry name" value="TonB-dependent receptor, beta-barrel domain"/>
    <property type="match status" value="1"/>
</dbReference>
<comment type="subcellular location">
    <subcellularLocation>
        <location evidence="1 11">Cell outer membrane</location>
        <topology evidence="1 11">Multi-pass membrane protein</topology>
    </subcellularLocation>
</comment>
<keyword evidence="8" id="KW-0406">Ion transport</keyword>
<keyword evidence="4" id="KW-0410">Iron transport</keyword>
<protein>
    <recommendedName>
        <fullName evidence="13">TonB-dependent receptor plug domain-containing protein</fullName>
    </recommendedName>
</protein>
<evidence type="ECO:0000256" key="11">
    <source>
        <dbReference type="PROSITE-ProRule" id="PRU01360"/>
    </source>
</evidence>
<dbReference type="Proteomes" id="UP000078486">
    <property type="component" value="Unassembled WGS sequence"/>
</dbReference>
<evidence type="ECO:0000256" key="4">
    <source>
        <dbReference type="ARBA" id="ARBA00022496"/>
    </source>
</evidence>
<dbReference type="InterPro" id="IPR012910">
    <property type="entry name" value="Plug_dom"/>
</dbReference>
<keyword evidence="7" id="KW-0408">Iron</keyword>
<evidence type="ECO:0000256" key="5">
    <source>
        <dbReference type="ARBA" id="ARBA00022692"/>
    </source>
</evidence>
<dbReference type="GO" id="GO:0015344">
    <property type="term" value="F:siderophore uptake transmembrane transporter activity"/>
    <property type="evidence" value="ECO:0007669"/>
    <property type="project" value="TreeGrafter"/>
</dbReference>
<dbReference type="InterPro" id="IPR039426">
    <property type="entry name" value="TonB-dep_rcpt-like"/>
</dbReference>
<keyword evidence="3 11" id="KW-1134">Transmembrane beta strand</keyword>
<sequence length="928" mass="103867">MKKQPRNPNPTVPPNRRGAVKIPVPSALALLLAALPPLAGQETPAPQSPSPSDDEIVTLSVFEVTDSRDVGYHASTTLAGTGTGEDLKNIPMSVDVLTKEFLEDIGATDIYEASRYALGGEFSPNDGDATSGPDLRSFSFRGFRTAWQTRDFFIWQLPADGYSYERLDFMRGPNAVLAGDAEPGGVMNINTKRAHWKNRTTLGARVGSWGRYRGTLDWNRAVTKNWAIRLNAVYDEKESWKDWVGDTRKSALLSTTFKLSRMTQLRFSGEYGKLDSHPGFSLPREQYSVWEAAGSPAHTRYSAGGSAYGTNRMGTNAATPGYWYIYDNAAKQLRDWNGMGQTNLPSGNNSKPLIDESIYPRDLQLTGPDTYNNREYWTVTAWFEHRFTHDLTFELAYNYQTYTRNGLLPNGINYLHRDPNPLLPDNITPNPHFGDTYADYRWQKSWTKFAGHSYRAALVYDWDRLSWTKQRFHLGIGARSESSDRWTSAEIWDNPAALANHTITSKYLYRRIYVSDARAPGALRFDGLIDDPDGTGVVSYFAPTVNMDATKTFMSYGQLSASGEYFGGIIRSTLGVRRDYAKNKTHEALLDEVTRIYAYDPASPERTTLDVNNTSVMAGIIYNWWKPLSFTFNYSQSYRPASQPVFLIDGNNPPPRLGTGKEVGIRYSALNDRLSISACLYDITQENNVISFTSFNINPLTQINAIWNDTVINTLHPGWINNDLPGEDNDRREMESVRGRGFEAAVHLNLTRGWAFRASYGLADNETSETAVLTRAYIERNMPQWEAMAASDPAIANSIGDRIDNLKEFLKGQVPGSKSLRVSRHTANMFTRYAFRHGRLKGLSLGGGLNYRSGVILYYDGDKNPVRGTGGTLVNLMAGYAFKAGRTQWNLTLNINNALNHITIRQLSAASASYADPRSWSLNTSVTF</sequence>
<dbReference type="InterPro" id="IPR037066">
    <property type="entry name" value="Plug_dom_sf"/>
</dbReference>
<keyword evidence="10 11" id="KW-0998">Cell outer membrane</keyword>
<comment type="caution">
    <text evidence="14">The sequence shown here is derived from an EMBL/GenBank/DDBJ whole genome shotgun (WGS) entry which is preliminary data.</text>
</comment>
<dbReference type="Gene3D" id="2.170.130.10">
    <property type="entry name" value="TonB-dependent receptor, plug domain"/>
    <property type="match status" value="1"/>
</dbReference>
<feature type="domain" description="TonB-dependent receptor plug" evidence="13">
    <location>
        <begin position="87"/>
        <end position="186"/>
    </location>
</feature>
<reference evidence="14 15" key="1">
    <citation type="submission" date="2016-01" db="EMBL/GenBank/DDBJ databases">
        <title>High potential of lignocellulose degradation of a new Verrucomicrobia species.</title>
        <authorList>
            <person name="Wang Y."/>
            <person name="Shi Y."/>
            <person name="Qiu Z."/>
            <person name="Liu S."/>
            <person name="Yang H."/>
        </authorList>
    </citation>
    <scope>NUCLEOTIDE SEQUENCE [LARGE SCALE GENOMIC DNA]</scope>
    <source>
        <strain evidence="14 15">TSB47</strain>
    </source>
</reference>
<dbReference type="PROSITE" id="PS52016">
    <property type="entry name" value="TONB_DEPENDENT_REC_3"/>
    <property type="match status" value="1"/>
</dbReference>
<evidence type="ECO:0000256" key="2">
    <source>
        <dbReference type="ARBA" id="ARBA00022448"/>
    </source>
</evidence>
<evidence type="ECO:0000259" key="13">
    <source>
        <dbReference type="Pfam" id="PF07715"/>
    </source>
</evidence>
<keyword evidence="15" id="KW-1185">Reference proteome</keyword>
<keyword evidence="2 11" id="KW-0813">Transport</keyword>
<organism evidence="14 15">
    <name type="scientific">Termitidicoccus mucosus</name>
    <dbReference type="NCBI Taxonomy" id="1184151"/>
    <lineage>
        <taxon>Bacteria</taxon>
        <taxon>Pseudomonadati</taxon>
        <taxon>Verrucomicrobiota</taxon>
        <taxon>Opitutia</taxon>
        <taxon>Opitutales</taxon>
        <taxon>Opitutaceae</taxon>
        <taxon>Termitidicoccus</taxon>
    </lineage>
</organism>
<evidence type="ECO:0000256" key="12">
    <source>
        <dbReference type="SAM" id="SignalP"/>
    </source>
</evidence>
<keyword evidence="6 12" id="KW-0732">Signal</keyword>
<evidence type="ECO:0000313" key="15">
    <source>
        <dbReference type="Proteomes" id="UP000078486"/>
    </source>
</evidence>
<dbReference type="Pfam" id="PF07715">
    <property type="entry name" value="Plug"/>
    <property type="match status" value="1"/>
</dbReference>
<feature type="signal peptide" evidence="12">
    <location>
        <begin position="1"/>
        <end position="39"/>
    </location>
</feature>
<gene>
    <name evidence="14" type="ORF">AW736_10805</name>
</gene>
<evidence type="ECO:0000256" key="7">
    <source>
        <dbReference type="ARBA" id="ARBA00023004"/>
    </source>
</evidence>
<dbReference type="PANTHER" id="PTHR32552:SF68">
    <property type="entry name" value="FERRICHROME OUTER MEMBRANE TRANSPORTER_PHAGE RECEPTOR"/>
    <property type="match status" value="1"/>
</dbReference>
<name>A0A178IJ83_9BACT</name>
<evidence type="ECO:0000256" key="10">
    <source>
        <dbReference type="ARBA" id="ARBA00023237"/>
    </source>
</evidence>
<dbReference type="SUPFAM" id="SSF56935">
    <property type="entry name" value="Porins"/>
    <property type="match status" value="1"/>
</dbReference>
<dbReference type="STRING" id="1184151.AW736_10805"/>
<dbReference type="AlphaFoldDB" id="A0A178IJ83"/>
<evidence type="ECO:0000256" key="9">
    <source>
        <dbReference type="ARBA" id="ARBA00023136"/>
    </source>
</evidence>
<proteinExistence type="inferred from homology"/>
<evidence type="ECO:0000256" key="6">
    <source>
        <dbReference type="ARBA" id="ARBA00022729"/>
    </source>
</evidence>
<feature type="chain" id="PRO_5008088942" description="TonB-dependent receptor plug domain-containing protein" evidence="12">
    <location>
        <begin position="40"/>
        <end position="928"/>
    </location>
</feature>
<dbReference type="PANTHER" id="PTHR32552">
    <property type="entry name" value="FERRICHROME IRON RECEPTOR-RELATED"/>
    <property type="match status" value="1"/>
</dbReference>
<keyword evidence="9 11" id="KW-0472">Membrane</keyword>
<dbReference type="GO" id="GO:0009279">
    <property type="term" value="C:cell outer membrane"/>
    <property type="evidence" value="ECO:0007669"/>
    <property type="project" value="UniProtKB-SubCell"/>
</dbReference>
<dbReference type="OrthoDB" id="175046at2"/>
<evidence type="ECO:0000313" key="14">
    <source>
        <dbReference type="EMBL" id="OAM89808.1"/>
    </source>
</evidence>
<evidence type="ECO:0000256" key="1">
    <source>
        <dbReference type="ARBA" id="ARBA00004571"/>
    </source>
</evidence>
<dbReference type="InterPro" id="IPR036942">
    <property type="entry name" value="Beta-barrel_TonB_sf"/>
</dbReference>
<dbReference type="EMBL" id="LRRQ01000076">
    <property type="protein sequence ID" value="OAM89808.1"/>
    <property type="molecule type" value="Genomic_DNA"/>
</dbReference>
<comment type="similarity">
    <text evidence="11">Belongs to the TonB-dependent receptor family.</text>
</comment>
<dbReference type="RefSeq" id="WP_068770267.1">
    <property type="nucleotide sequence ID" value="NZ_CP109796.1"/>
</dbReference>